<protein>
    <submittedName>
        <fullName evidence="3">TolC family protein</fullName>
    </submittedName>
</protein>
<gene>
    <name evidence="3" type="ORF">NM125_15625</name>
</gene>
<evidence type="ECO:0000313" key="4">
    <source>
        <dbReference type="Proteomes" id="UP001139125"/>
    </source>
</evidence>
<accession>A0A9X2RG72</accession>
<comment type="similarity">
    <text evidence="1">Belongs to the outer membrane factor (OMF) (TC 1.B.17) family.</text>
</comment>
<proteinExistence type="inferred from homology"/>
<name>A0A9X2RG72_9BACT</name>
<keyword evidence="4" id="KW-1185">Reference proteome</keyword>
<dbReference type="RefSeq" id="WP_255135919.1">
    <property type="nucleotide sequence ID" value="NZ_JANDBC010000003.1"/>
</dbReference>
<feature type="signal peptide" evidence="2">
    <location>
        <begin position="1"/>
        <end position="22"/>
    </location>
</feature>
<dbReference type="PANTHER" id="PTHR30203">
    <property type="entry name" value="OUTER MEMBRANE CATION EFFLUX PROTEIN"/>
    <property type="match status" value="1"/>
</dbReference>
<reference evidence="3" key="1">
    <citation type="submission" date="2022-06" db="EMBL/GenBank/DDBJ databases">
        <title>Gracilimonas sp. CAU 1638 isolated from sea sediment.</title>
        <authorList>
            <person name="Kim W."/>
        </authorList>
    </citation>
    <scope>NUCLEOTIDE SEQUENCE</scope>
    <source>
        <strain evidence="3">CAU 1638</strain>
    </source>
</reference>
<keyword evidence="2" id="KW-0732">Signal</keyword>
<dbReference type="InterPro" id="IPR003423">
    <property type="entry name" value="OMP_efflux"/>
</dbReference>
<organism evidence="3 4">
    <name type="scientific">Gracilimonas sediminicola</name>
    <dbReference type="NCBI Taxonomy" id="2952158"/>
    <lineage>
        <taxon>Bacteria</taxon>
        <taxon>Pseudomonadati</taxon>
        <taxon>Balneolota</taxon>
        <taxon>Balneolia</taxon>
        <taxon>Balneolales</taxon>
        <taxon>Balneolaceae</taxon>
        <taxon>Gracilimonas</taxon>
    </lineage>
</organism>
<dbReference type="GO" id="GO:0015562">
    <property type="term" value="F:efflux transmembrane transporter activity"/>
    <property type="evidence" value="ECO:0007669"/>
    <property type="project" value="InterPro"/>
</dbReference>
<comment type="caution">
    <text evidence="3">The sequence shown here is derived from an EMBL/GenBank/DDBJ whole genome shotgun (WGS) entry which is preliminary data.</text>
</comment>
<dbReference type="Gene3D" id="1.20.1600.10">
    <property type="entry name" value="Outer membrane efflux proteins (OEP)"/>
    <property type="match status" value="1"/>
</dbReference>
<evidence type="ECO:0000313" key="3">
    <source>
        <dbReference type="EMBL" id="MCP9293020.1"/>
    </source>
</evidence>
<dbReference type="SUPFAM" id="SSF56954">
    <property type="entry name" value="Outer membrane efflux proteins (OEP)"/>
    <property type="match status" value="1"/>
</dbReference>
<dbReference type="Proteomes" id="UP001139125">
    <property type="component" value="Unassembled WGS sequence"/>
</dbReference>
<dbReference type="InterPro" id="IPR010131">
    <property type="entry name" value="MdtP/NodT-like"/>
</dbReference>
<dbReference type="Pfam" id="PF02321">
    <property type="entry name" value="OEP"/>
    <property type="match status" value="2"/>
</dbReference>
<dbReference type="EMBL" id="JANDBC010000003">
    <property type="protein sequence ID" value="MCP9293020.1"/>
    <property type="molecule type" value="Genomic_DNA"/>
</dbReference>
<feature type="chain" id="PRO_5040736571" evidence="2">
    <location>
        <begin position="23"/>
        <end position="417"/>
    </location>
</feature>
<dbReference type="AlphaFoldDB" id="A0A9X2RG72"/>
<sequence length="417" mass="48076">MNSSKWWILFLVFLWVPLQVHAQSQTLSLEDVVERFKQHSLQQELAELEKLRKQGAAQQYKSYMNPEVSIFSEQLNAGTLDYDETTYQISQPIELLGQPFLRNKSANKSSEAAELSYEYDRSALIQQVKSLYAEYWFLQHKLQVYDQALEVISQVLTSAKDRQEEGTESGLQVQRFTVEKNRYLRERNEVELEMMQVGNQLASMIISSEESGFEFQVEADLPVEPIMEDSETLKQYALEHRSDLQAIELEAEALGLKYKVEERERLPDLKVNFGYKNQSDGSEGFVIGGGIQLPIFNRNSGSITMAEAEHRSVETSLQLQRRTIHDQVDVAYRRVQNLYAQWQEMQQNPLSAEMLETARSAYQEGRYSLVELLDATKAYVDGRSLQYRITADYQQALFTLDTITSGKIFSTQNTSEQ</sequence>
<evidence type="ECO:0000256" key="1">
    <source>
        <dbReference type="ARBA" id="ARBA00007613"/>
    </source>
</evidence>
<evidence type="ECO:0000256" key="2">
    <source>
        <dbReference type="SAM" id="SignalP"/>
    </source>
</evidence>